<accession>A0AAV0M4N6</accession>
<dbReference type="PROSITE" id="PS00086">
    <property type="entry name" value="CYTOCHROME_P450"/>
    <property type="match status" value="1"/>
</dbReference>
<dbReference type="Gene3D" id="1.10.630.10">
    <property type="entry name" value="Cytochrome P450"/>
    <property type="match status" value="1"/>
</dbReference>
<dbReference type="PANTHER" id="PTHR47955:SF8">
    <property type="entry name" value="CYTOCHROME P450 71D11-LIKE"/>
    <property type="match status" value="1"/>
</dbReference>
<evidence type="ECO:0000256" key="9">
    <source>
        <dbReference type="RuleBase" id="RU000461"/>
    </source>
</evidence>
<keyword evidence="10" id="KW-0732">Signal</keyword>
<dbReference type="PANTHER" id="PTHR47955">
    <property type="entry name" value="CYTOCHROME P450 FAMILY 71 PROTEIN"/>
    <property type="match status" value="1"/>
</dbReference>
<dbReference type="EMBL" id="CAMGYJ010000007">
    <property type="protein sequence ID" value="CAI0440894.1"/>
    <property type="molecule type" value="Genomic_DNA"/>
</dbReference>
<dbReference type="InterPro" id="IPR017972">
    <property type="entry name" value="Cyt_P450_CS"/>
</dbReference>
<comment type="similarity">
    <text evidence="2 9">Belongs to the cytochrome P450 family.</text>
</comment>
<dbReference type="CDD" id="cd11072">
    <property type="entry name" value="CYP71-like"/>
    <property type="match status" value="1"/>
</dbReference>
<dbReference type="InterPro" id="IPR002401">
    <property type="entry name" value="Cyt_P450_E_grp-I"/>
</dbReference>
<organism evidence="11 12">
    <name type="scientific">Linum tenue</name>
    <dbReference type="NCBI Taxonomy" id="586396"/>
    <lineage>
        <taxon>Eukaryota</taxon>
        <taxon>Viridiplantae</taxon>
        <taxon>Streptophyta</taxon>
        <taxon>Embryophyta</taxon>
        <taxon>Tracheophyta</taxon>
        <taxon>Spermatophyta</taxon>
        <taxon>Magnoliopsida</taxon>
        <taxon>eudicotyledons</taxon>
        <taxon>Gunneridae</taxon>
        <taxon>Pentapetalae</taxon>
        <taxon>rosids</taxon>
        <taxon>fabids</taxon>
        <taxon>Malpighiales</taxon>
        <taxon>Linaceae</taxon>
        <taxon>Linum</taxon>
    </lineage>
</organism>
<comment type="caution">
    <text evidence="11">The sequence shown here is derived from an EMBL/GenBank/DDBJ whole genome shotgun (WGS) entry which is preliminary data.</text>
</comment>
<evidence type="ECO:0000256" key="8">
    <source>
        <dbReference type="PIRSR" id="PIRSR602401-1"/>
    </source>
</evidence>
<dbReference type="GO" id="GO:0004497">
    <property type="term" value="F:monooxygenase activity"/>
    <property type="evidence" value="ECO:0007669"/>
    <property type="project" value="UniProtKB-KW"/>
</dbReference>
<dbReference type="SUPFAM" id="SSF48264">
    <property type="entry name" value="Cytochrome P450"/>
    <property type="match status" value="1"/>
</dbReference>
<evidence type="ECO:0000313" key="11">
    <source>
        <dbReference type="EMBL" id="CAI0440894.1"/>
    </source>
</evidence>
<dbReference type="GO" id="GO:0016705">
    <property type="term" value="F:oxidoreductase activity, acting on paired donors, with incorporation or reduction of molecular oxygen"/>
    <property type="evidence" value="ECO:0007669"/>
    <property type="project" value="InterPro"/>
</dbReference>
<feature type="binding site" description="axial binding residue" evidence="8">
    <location>
        <position position="464"/>
    </location>
    <ligand>
        <name>heme</name>
        <dbReference type="ChEBI" id="CHEBI:30413"/>
    </ligand>
    <ligandPart>
        <name>Fe</name>
        <dbReference type="ChEBI" id="CHEBI:18248"/>
    </ligandPart>
</feature>
<dbReference type="PRINTS" id="PR00463">
    <property type="entry name" value="EP450I"/>
</dbReference>
<keyword evidence="6 8" id="KW-0408">Iron</keyword>
<evidence type="ECO:0000313" key="12">
    <source>
        <dbReference type="Proteomes" id="UP001154282"/>
    </source>
</evidence>
<dbReference type="Pfam" id="PF00067">
    <property type="entry name" value="p450"/>
    <property type="match status" value="1"/>
</dbReference>
<keyword evidence="7 9" id="KW-0503">Monooxygenase</keyword>
<dbReference type="AlphaFoldDB" id="A0AAV0M4N6"/>
<dbReference type="FunFam" id="1.10.630.10:FF:000043">
    <property type="entry name" value="Cytochrome P450 99A2"/>
    <property type="match status" value="1"/>
</dbReference>
<evidence type="ECO:0008006" key="13">
    <source>
        <dbReference type="Google" id="ProtNLM"/>
    </source>
</evidence>
<dbReference type="Proteomes" id="UP001154282">
    <property type="component" value="Unassembled WGS sequence"/>
</dbReference>
<keyword evidence="5 9" id="KW-0560">Oxidoreductase</keyword>
<gene>
    <name evidence="11" type="ORF">LITE_LOCUS26667</name>
</gene>
<sequence length="529" mass="59704">MLFLTFLLFLPLSFLIILRRWSTNNENVDVVSKLSRRRLPPGPWKLPIIGNLHQLALHPLPHVRLRDLALKHGPLMHLQLGEASTVVVSSPEVAREVMRTHDVNFSNRPLLASARVFTYDFSSLSFSPHGEYWRRLRKIFALELLSSSRVHSFRSIREEEAAQAVAGLARAAAAARSAPVNLSRLVYEWTSSVTARAAFGGKTGEDQAEFFTIADEILREAAGFSLADVFPSRRWLHRICGIEATLVDIRRRLDRVLDNIISDHRAKRTRGSDDDDGCSTGTAKDLIDVLLKLQEDGQLDFPLGDDSLKAVIMVVLVLLQDIFVGGTETSSTTVEWAMSELLRDEKTLKKAQSEVRRVFGSTGIVEEARLGELKYLKLVLKEVLRLRPTAPLLLPRQNSERCEIDGYDVPANTRVLINVWAMGRDPKYWVQPDEFIPERFLDSSLDYKGTNYEFIPFGAGRRMCPGMAFGMANVELQLANLLYHFDWELPENEGSFEDLDMSETFGVTVKRKHDLCLIPVSYLPCLAPT</sequence>
<keyword evidence="12" id="KW-1185">Reference proteome</keyword>
<evidence type="ECO:0000256" key="7">
    <source>
        <dbReference type="ARBA" id="ARBA00023033"/>
    </source>
</evidence>
<evidence type="ECO:0000256" key="3">
    <source>
        <dbReference type="ARBA" id="ARBA00022617"/>
    </source>
</evidence>
<evidence type="ECO:0000256" key="2">
    <source>
        <dbReference type="ARBA" id="ARBA00010617"/>
    </source>
</evidence>
<keyword evidence="4 8" id="KW-0479">Metal-binding</keyword>
<dbReference type="GO" id="GO:0005506">
    <property type="term" value="F:iron ion binding"/>
    <property type="evidence" value="ECO:0007669"/>
    <property type="project" value="InterPro"/>
</dbReference>
<dbReference type="GO" id="GO:0020037">
    <property type="term" value="F:heme binding"/>
    <property type="evidence" value="ECO:0007669"/>
    <property type="project" value="InterPro"/>
</dbReference>
<dbReference type="PRINTS" id="PR00385">
    <property type="entry name" value="P450"/>
</dbReference>
<dbReference type="InterPro" id="IPR036396">
    <property type="entry name" value="Cyt_P450_sf"/>
</dbReference>
<name>A0AAV0M4N6_9ROSI</name>
<reference evidence="11" key="1">
    <citation type="submission" date="2022-08" db="EMBL/GenBank/DDBJ databases">
        <authorList>
            <person name="Gutierrez-Valencia J."/>
        </authorList>
    </citation>
    <scope>NUCLEOTIDE SEQUENCE</scope>
</reference>
<evidence type="ECO:0000256" key="6">
    <source>
        <dbReference type="ARBA" id="ARBA00023004"/>
    </source>
</evidence>
<feature type="signal peptide" evidence="10">
    <location>
        <begin position="1"/>
        <end position="22"/>
    </location>
</feature>
<evidence type="ECO:0000256" key="1">
    <source>
        <dbReference type="ARBA" id="ARBA00001971"/>
    </source>
</evidence>
<dbReference type="InterPro" id="IPR001128">
    <property type="entry name" value="Cyt_P450"/>
</dbReference>
<protein>
    <recommendedName>
        <fullName evidence="13">Cytochrome P450</fullName>
    </recommendedName>
</protein>
<feature type="chain" id="PRO_5043886033" description="Cytochrome P450" evidence="10">
    <location>
        <begin position="23"/>
        <end position="529"/>
    </location>
</feature>
<comment type="cofactor">
    <cofactor evidence="1 8">
        <name>heme</name>
        <dbReference type="ChEBI" id="CHEBI:30413"/>
    </cofactor>
</comment>
<proteinExistence type="inferred from homology"/>
<evidence type="ECO:0000256" key="10">
    <source>
        <dbReference type="SAM" id="SignalP"/>
    </source>
</evidence>
<evidence type="ECO:0000256" key="5">
    <source>
        <dbReference type="ARBA" id="ARBA00023002"/>
    </source>
</evidence>
<keyword evidence="3 8" id="KW-0349">Heme</keyword>
<evidence type="ECO:0000256" key="4">
    <source>
        <dbReference type="ARBA" id="ARBA00022723"/>
    </source>
</evidence>